<evidence type="ECO:0000313" key="3">
    <source>
        <dbReference type="Proteomes" id="UP000261931"/>
    </source>
</evidence>
<name>A0A372EMK5_9BURK</name>
<dbReference type="RefSeq" id="WP_116957646.1">
    <property type="nucleotide sequence ID" value="NZ_QVLS01000002.1"/>
</dbReference>
<sequence length="107" mass="11702">MIHELKRYEAAPGQGPALRERFARLTMPLFHRHGITLLHCWEPEGEPDTFLYLVAFADAAASEAAWKAFGADPDWKAGKAASEANGPLLARQTTTVLRPSAFSPGAR</sequence>
<dbReference type="Pfam" id="PF07978">
    <property type="entry name" value="NIPSNAP"/>
    <property type="match status" value="1"/>
</dbReference>
<reference evidence="2 3" key="1">
    <citation type="submission" date="2018-08" db="EMBL/GenBank/DDBJ databases">
        <title>Hydrogenophaga sp. LA-38 isolated from sludge.</title>
        <authorList>
            <person name="Im W.-T."/>
        </authorList>
    </citation>
    <scope>NUCLEOTIDE SEQUENCE [LARGE SCALE GENOMIC DNA]</scope>
    <source>
        <strain evidence="2 3">LA-38</strain>
    </source>
</reference>
<keyword evidence="3" id="KW-1185">Reference proteome</keyword>
<feature type="domain" description="NIPSNAP" evidence="1">
    <location>
        <begin position="4"/>
        <end position="104"/>
    </location>
</feature>
<evidence type="ECO:0000313" key="2">
    <source>
        <dbReference type="EMBL" id="RFP80904.1"/>
    </source>
</evidence>
<dbReference type="InterPro" id="IPR012577">
    <property type="entry name" value="NIPSNAP"/>
</dbReference>
<gene>
    <name evidence="2" type="ORF">DY262_03750</name>
</gene>
<organism evidence="2 3">
    <name type="scientific">Hydrogenophaga borbori</name>
    <dbReference type="NCBI Taxonomy" id="2294117"/>
    <lineage>
        <taxon>Bacteria</taxon>
        <taxon>Pseudomonadati</taxon>
        <taxon>Pseudomonadota</taxon>
        <taxon>Betaproteobacteria</taxon>
        <taxon>Burkholderiales</taxon>
        <taxon>Comamonadaceae</taxon>
        <taxon>Hydrogenophaga</taxon>
    </lineage>
</organism>
<dbReference type="InterPro" id="IPR011008">
    <property type="entry name" value="Dimeric_a/b-barrel"/>
</dbReference>
<accession>A0A372EMK5</accession>
<evidence type="ECO:0000259" key="1">
    <source>
        <dbReference type="Pfam" id="PF07978"/>
    </source>
</evidence>
<dbReference type="SUPFAM" id="SSF54909">
    <property type="entry name" value="Dimeric alpha+beta barrel"/>
    <property type="match status" value="1"/>
</dbReference>
<dbReference type="Proteomes" id="UP000261931">
    <property type="component" value="Unassembled WGS sequence"/>
</dbReference>
<dbReference type="EMBL" id="QVLS01000002">
    <property type="protein sequence ID" value="RFP80904.1"/>
    <property type="molecule type" value="Genomic_DNA"/>
</dbReference>
<dbReference type="AlphaFoldDB" id="A0A372EMK5"/>
<comment type="caution">
    <text evidence="2">The sequence shown here is derived from an EMBL/GenBank/DDBJ whole genome shotgun (WGS) entry which is preliminary data.</text>
</comment>
<protein>
    <submittedName>
        <fullName evidence="2">NIPSNAP family protein</fullName>
    </submittedName>
</protein>
<dbReference type="Gene3D" id="3.30.70.100">
    <property type="match status" value="1"/>
</dbReference>
<proteinExistence type="predicted"/>